<reference evidence="3 4" key="1">
    <citation type="submission" date="2024-08" db="EMBL/GenBank/DDBJ databases">
        <authorList>
            <person name="Cucini C."/>
            <person name="Frati F."/>
        </authorList>
    </citation>
    <scope>NUCLEOTIDE SEQUENCE [LARGE SCALE GENOMIC DNA]</scope>
</reference>
<feature type="compositionally biased region" description="Basic and acidic residues" evidence="1">
    <location>
        <begin position="240"/>
        <end position="256"/>
    </location>
</feature>
<proteinExistence type="predicted"/>
<dbReference type="EMBL" id="CAXLJM020000096">
    <property type="protein sequence ID" value="CAL8133139.1"/>
    <property type="molecule type" value="Genomic_DNA"/>
</dbReference>
<comment type="caution">
    <text evidence="3">The sequence shown here is derived from an EMBL/GenBank/DDBJ whole genome shotgun (WGS) entry which is preliminary data.</text>
</comment>
<gene>
    <name evidence="3" type="ORF">ODALV1_LOCUS24927</name>
</gene>
<evidence type="ECO:0000256" key="2">
    <source>
        <dbReference type="SAM" id="Phobius"/>
    </source>
</evidence>
<sequence>MAAPAPNAHHRAQPQQNNGGGGGPRSYIFGIQIPNWNMGVGTKIVCSYIVILFQILVLVLIGVKLGLMMVTAYENNSIEGFMARELAKHGEQLVAQYGEPILAQYGIPDSMMSALKYPQVLYFGRYDKINQERRLNATLTSARTPPPPPPKNQLDWFDCLDDHIKVAIPSELCSPHWASKDYWACISNRQLLRDLVCTFNGFRHMPQHKLWILVDIDAPDKAKEITLRMLEESLSLNKPKKSEEQTPEEGKAKGDAGDGISYTINEGGFRE</sequence>
<feature type="region of interest" description="Disordered" evidence="1">
    <location>
        <begin position="234"/>
        <end position="271"/>
    </location>
</feature>
<evidence type="ECO:0000313" key="3">
    <source>
        <dbReference type="EMBL" id="CAL8133139.1"/>
    </source>
</evidence>
<keyword evidence="2" id="KW-0472">Membrane</keyword>
<accession>A0ABP1RQE2</accession>
<dbReference type="Proteomes" id="UP001642540">
    <property type="component" value="Unassembled WGS sequence"/>
</dbReference>
<name>A0ABP1RQE2_9HEXA</name>
<keyword evidence="2" id="KW-1133">Transmembrane helix</keyword>
<keyword evidence="4" id="KW-1185">Reference proteome</keyword>
<protein>
    <submittedName>
        <fullName evidence="3">Uncharacterized protein</fullName>
    </submittedName>
</protein>
<organism evidence="3 4">
    <name type="scientific">Orchesella dallaii</name>
    <dbReference type="NCBI Taxonomy" id="48710"/>
    <lineage>
        <taxon>Eukaryota</taxon>
        <taxon>Metazoa</taxon>
        <taxon>Ecdysozoa</taxon>
        <taxon>Arthropoda</taxon>
        <taxon>Hexapoda</taxon>
        <taxon>Collembola</taxon>
        <taxon>Entomobryomorpha</taxon>
        <taxon>Entomobryoidea</taxon>
        <taxon>Orchesellidae</taxon>
        <taxon>Orchesellinae</taxon>
        <taxon>Orchesella</taxon>
    </lineage>
</organism>
<feature type="region of interest" description="Disordered" evidence="1">
    <location>
        <begin position="1"/>
        <end position="21"/>
    </location>
</feature>
<evidence type="ECO:0000313" key="4">
    <source>
        <dbReference type="Proteomes" id="UP001642540"/>
    </source>
</evidence>
<feature type="transmembrane region" description="Helical" evidence="2">
    <location>
        <begin position="48"/>
        <end position="67"/>
    </location>
</feature>
<keyword evidence="2" id="KW-0812">Transmembrane</keyword>
<evidence type="ECO:0000256" key="1">
    <source>
        <dbReference type="SAM" id="MobiDB-lite"/>
    </source>
</evidence>